<evidence type="ECO:0000256" key="5">
    <source>
        <dbReference type="ARBA" id="ARBA00023163"/>
    </source>
</evidence>
<reference evidence="10" key="1">
    <citation type="submission" date="2016-05" db="EMBL/GenBank/DDBJ databases">
        <authorList>
            <person name="Baek K."/>
            <person name="Yang S.-J."/>
        </authorList>
    </citation>
    <scope>NUCLEOTIDE SEQUENCE [LARGE SCALE GENOMIC DNA]</scope>
    <source>
        <strain evidence="10">ST58-10</strain>
    </source>
</reference>
<feature type="modified residue" description="4-aspartylphosphate" evidence="6">
    <location>
        <position position="49"/>
    </location>
</feature>
<dbReference type="EMBL" id="CP015839">
    <property type="protein sequence ID" value="ANG65214.1"/>
    <property type="molecule type" value="Genomic_DNA"/>
</dbReference>
<dbReference type="SMART" id="SM00448">
    <property type="entry name" value="REC"/>
    <property type="match status" value="1"/>
</dbReference>
<dbReference type="AlphaFoldDB" id="A0A1A9F4G5"/>
<dbReference type="SUPFAM" id="SSF46689">
    <property type="entry name" value="Homeodomain-like"/>
    <property type="match status" value="1"/>
</dbReference>
<evidence type="ECO:0000256" key="2">
    <source>
        <dbReference type="ARBA" id="ARBA00022840"/>
    </source>
</evidence>
<dbReference type="InterPro" id="IPR002197">
    <property type="entry name" value="HTH_Fis"/>
</dbReference>
<evidence type="ECO:0000313" key="9">
    <source>
        <dbReference type="EMBL" id="ANG65214.1"/>
    </source>
</evidence>
<dbReference type="InterPro" id="IPR003593">
    <property type="entry name" value="AAA+_ATPase"/>
</dbReference>
<dbReference type="InterPro" id="IPR009057">
    <property type="entry name" value="Homeodomain-like_sf"/>
</dbReference>
<gene>
    <name evidence="9" type="ORF">A8C75_10970</name>
</gene>
<dbReference type="Gene3D" id="1.10.8.60">
    <property type="match status" value="1"/>
</dbReference>
<evidence type="ECO:0000259" key="8">
    <source>
        <dbReference type="PROSITE" id="PS50110"/>
    </source>
</evidence>
<feature type="domain" description="Sigma-54 factor interaction" evidence="7">
    <location>
        <begin position="139"/>
        <end position="367"/>
    </location>
</feature>
<dbReference type="PROSITE" id="PS00676">
    <property type="entry name" value="SIGMA54_INTERACT_2"/>
    <property type="match status" value="1"/>
</dbReference>
<feature type="domain" description="Response regulatory" evidence="8">
    <location>
        <begin position="1"/>
        <end position="114"/>
    </location>
</feature>
<dbReference type="GO" id="GO:0000160">
    <property type="term" value="P:phosphorelay signal transduction system"/>
    <property type="evidence" value="ECO:0007669"/>
    <property type="project" value="InterPro"/>
</dbReference>
<dbReference type="PROSITE" id="PS50045">
    <property type="entry name" value="SIGMA54_INTERACT_4"/>
    <property type="match status" value="1"/>
</dbReference>
<dbReference type="PANTHER" id="PTHR32071">
    <property type="entry name" value="TRANSCRIPTIONAL REGULATORY PROTEIN"/>
    <property type="match status" value="1"/>
</dbReference>
<dbReference type="Pfam" id="PF25601">
    <property type="entry name" value="AAA_lid_14"/>
    <property type="match status" value="1"/>
</dbReference>
<dbReference type="SUPFAM" id="SSF52540">
    <property type="entry name" value="P-loop containing nucleoside triphosphate hydrolases"/>
    <property type="match status" value="1"/>
</dbReference>
<dbReference type="CDD" id="cd00009">
    <property type="entry name" value="AAA"/>
    <property type="match status" value="1"/>
</dbReference>
<dbReference type="Gene3D" id="1.10.10.60">
    <property type="entry name" value="Homeodomain-like"/>
    <property type="match status" value="1"/>
</dbReference>
<dbReference type="GO" id="GO:0005524">
    <property type="term" value="F:ATP binding"/>
    <property type="evidence" value="ECO:0007669"/>
    <property type="project" value="UniProtKB-KW"/>
</dbReference>
<dbReference type="InterPro" id="IPR027417">
    <property type="entry name" value="P-loop_NTPase"/>
</dbReference>
<dbReference type="InterPro" id="IPR025944">
    <property type="entry name" value="Sigma_54_int_dom_CS"/>
</dbReference>
<dbReference type="STRING" id="1821621.A8C75_10970"/>
<keyword evidence="5" id="KW-0804">Transcription</keyword>
<keyword evidence="10" id="KW-1185">Reference proteome</keyword>
<keyword evidence="2" id="KW-0067">ATP-binding</keyword>
<proteinExistence type="predicted"/>
<dbReference type="Proteomes" id="UP000078070">
    <property type="component" value="Chromosome"/>
</dbReference>
<dbReference type="FunFam" id="3.40.50.300:FF:000006">
    <property type="entry name" value="DNA-binding transcriptional regulator NtrC"/>
    <property type="match status" value="1"/>
</dbReference>
<dbReference type="Pfam" id="PF02954">
    <property type="entry name" value="HTH_8"/>
    <property type="match status" value="1"/>
</dbReference>
<protein>
    <submittedName>
        <fullName evidence="9">Sigma-54-dependent Fis family transcriptional regulator</fullName>
    </submittedName>
</protein>
<dbReference type="GO" id="GO:0006355">
    <property type="term" value="P:regulation of DNA-templated transcription"/>
    <property type="evidence" value="ECO:0007669"/>
    <property type="project" value="InterPro"/>
</dbReference>
<evidence type="ECO:0000256" key="3">
    <source>
        <dbReference type="ARBA" id="ARBA00023015"/>
    </source>
</evidence>
<dbReference type="SUPFAM" id="SSF52172">
    <property type="entry name" value="CheY-like"/>
    <property type="match status" value="1"/>
</dbReference>
<keyword evidence="1" id="KW-0547">Nucleotide-binding</keyword>
<dbReference type="InterPro" id="IPR025943">
    <property type="entry name" value="Sigma_54_int_dom_ATP-bd_2"/>
</dbReference>
<dbReference type="SMART" id="SM00382">
    <property type="entry name" value="AAA"/>
    <property type="match status" value="1"/>
</dbReference>
<dbReference type="PANTHER" id="PTHR32071:SF91">
    <property type="entry name" value="TUNGSTATE-RESPONSIVE TWO COMPONENT SIGMA54-DEPENDENT SIGNAL TRANSDUCTION SYSTEM RESPONSE REGULATOR FIS FAMILY"/>
    <property type="match status" value="1"/>
</dbReference>
<evidence type="ECO:0000256" key="1">
    <source>
        <dbReference type="ARBA" id="ARBA00022741"/>
    </source>
</evidence>
<dbReference type="GO" id="GO:0043565">
    <property type="term" value="F:sequence-specific DNA binding"/>
    <property type="evidence" value="ECO:0007669"/>
    <property type="project" value="InterPro"/>
</dbReference>
<accession>A0A1A9F4G5</accession>
<dbReference type="InterPro" id="IPR002078">
    <property type="entry name" value="Sigma_54_int"/>
</dbReference>
<dbReference type="InterPro" id="IPR001789">
    <property type="entry name" value="Sig_transdc_resp-reg_receiver"/>
</dbReference>
<evidence type="ECO:0000256" key="6">
    <source>
        <dbReference type="PROSITE-ProRule" id="PRU00169"/>
    </source>
</evidence>
<dbReference type="PROSITE" id="PS00675">
    <property type="entry name" value="SIGMA54_INTERACT_1"/>
    <property type="match status" value="1"/>
</dbReference>
<reference evidence="9 10" key="2">
    <citation type="journal article" date="2018" name="Int. J. Syst. Evol. Microbiol.">
        <title>Marinobacterium aestuarii sp. nov., a benzene-degrading marine bacterium isolated from estuary sediment.</title>
        <authorList>
            <person name="Bae S.S."/>
            <person name="Jung J."/>
            <person name="Chung D."/>
            <person name="Baek K."/>
        </authorList>
    </citation>
    <scope>NUCLEOTIDE SEQUENCE [LARGE SCALE GENOMIC DNA]</scope>
    <source>
        <strain evidence="9 10">ST58-10</strain>
    </source>
</reference>
<dbReference type="InterPro" id="IPR011006">
    <property type="entry name" value="CheY-like_superfamily"/>
</dbReference>
<dbReference type="InterPro" id="IPR025662">
    <property type="entry name" value="Sigma_54_int_dom_ATP-bd_1"/>
</dbReference>
<keyword evidence="4" id="KW-0238">DNA-binding</keyword>
<dbReference type="KEGG" id="mars:A8C75_10970"/>
<dbReference type="Gene3D" id="3.40.50.2300">
    <property type="match status" value="1"/>
</dbReference>
<name>A0A1A9F4G5_9GAMM</name>
<dbReference type="Pfam" id="PF00072">
    <property type="entry name" value="Response_reg"/>
    <property type="match status" value="1"/>
</dbReference>
<dbReference type="Gene3D" id="3.40.50.300">
    <property type="entry name" value="P-loop containing nucleotide triphosphate hydrolases"/>
    <property type="match status" value="1"/>
</dbReference>
<evidence type="ECO:0000313" key="10">
    <source>
        <dbReference type="Proteomes" id="UP000078070"/>
    </source>
</evidence>
<evidence type="ECO:0000259" key="7">
    <source>
        <dbReference type="PROSITE" id="PS50045"/>
    </source>
</evidence>
<evidence type="ECO:0000256" key="4">
    <source>
        <dbReference type="ARBA" id="ARBA00023125"/>
    </source>
</evidence>
<keyword evidence="3" id="KW-0805">Transcription regulation</keyword>
<dbReference type="Pfam" id="PF00158">
    <property type="entry name" value="Sigma54_activat"/>
    <property type="match status" value="1"/>
</dbReference>
<sequence length="438" mass="48716">MLVVDDEAGIRDFLQRALQKEYSCVETAASTEEADLLRQKLHFDLQIVDICLPGRSGVQWLQALQDAGNPPDTIFMTGFADMNTAIEVLRLGACDLILKPFRIEQMRKAVQQVLERRRLARENFVLRRRLDHGAPLDSLIGTSPSLEAIRTLVRQVAPAPSAVLIEGETGTGKDLVARAIHQQSGRAGPFVPVNCGAIAPELMESELFGHIKGAFTGAHQSRPGLFSYADGGTLFLDEIAEMPLLLQTRLLRILEDGRIRPLGTERDTPVDVRIIAATNRSLRQAVSDGSFRQDLFYRLNVLQIEVPPLRARQQDIKLLAQQLSARLAAELGMPELPLNHADMQALEAYPWPGNVRELKNLLERCLLLRTLPRDLLTATSETSSAGGYPLHWTLDQVEADHIDRVLHNNGGNKTRAAEQLGIARKTLDRKRQGTHDRD</sequence>
<dbReference type="PROSITE" id="PS00688">
    <property type="entry name" value="SIGMA54_INTERACT_3"/>
    <property type="match status" value="1"/>
</dbReference>
<dbReference type="InterPro" id="IPR058031">
    <property type="entry name" value="AAA_lid_NorR"/>
</dbReference>
<organism evidence="9 10">
    <name type="scientific">Marinobacterium aestuarii</name>
    <dbReference type="NCBI Taxonomy" id="1821621"/>
    <lineage>
        <taxon>Bacteria</taxon>
        <taxon>Pseudomonadati</taxon>
        <taxon>Pseudomonadota</taxon>
        <taxon>Gammaproteobacteria</taxon>
        <taxon>Oceanospirillales</taxon>
        <taxon>Oceanospirillaceae</taxon>
        <taxon>Marinobacterium</taxon>
    </lineage>
</organism>
<keyword evidence="6" id="KW-0597">Phosphoprotein</keyword>
<dbReference type="PROSITE" id="PS50110">
    <property type="entry name" value="RESPONSE_REGULATORY"/>
    <property type="match status" value="1"/>
</dbReference>